<comment type="catalytic activity">
    <reaction evidence="7">
        <text>L-aspartate + 2-oxoglutarate = oxaloacetate + L-glutamate</text>
        <dbReference type="Rhea" id="RHEA:21824"/>
        <dbReference type="ChEBI" id="CHEBI:16452"/>
        <dbReference type="ChEBI" id="CHEBI:16810"/>
        <dbReference type="ChEBI" id="CHEBI:29985"/>
        <dbReference type="ChEBI" id="CHEBI:29991"/>
        <dbReference type="EC" id="2.6.1.1"/>
    </reaction>
</comment>
<evidence type="ECO:0000313" key="9">
    <source>
        <dbReference type="EMBL" id="KKC33935.1"/>
    </source>
</evidence>
<evidence type="ECO:0000313" key="10">
    <source>
        <dbReference type="EMBL" id="SFC85044.1"/>
    </source>
</evidence>
<dbReference type="GO" id="GO:0004069">
    <property type="term" value="F:L-aspartate:2-oxoglutarate aminotransferase activity"/>
    <property type="evidence" value="ECO:0007669"/>
    <property type="project" value="UniProtKB-EC"/>
</dbReference>
<dbReference type="Pfam" id="PF00155">
    <property type="entry name" value="Aminotran_1_2"/>
    <property type="match status" value="1"/>
</dbReference>
<dbReference type="GO" id="GO:0030170">
    <property type="term" value="F:pyridoxal phosphate binding"/>
    <property type="evidence" value="ECO:0007669"/>
    <property type="project" value="InterPro"/>
</dbReference>
<evidence type="ECO:0000313" key="11">
    <source>
        <dbReference type="Proteomes" id="UP000033519"/>
    </source>
</evidence>
<dbReference type="InterPro" id="IPR015422">
    <property type="entry name" value="PyrdxlP-dep_Trfase_small"/>
</dbReference>
<organism evidence="10 12">
    <name type="scientific">Devosia psychrophila</name>
    <dbReference type="NCBI Taxonomy" id="728005"/>
    <lineage>
        <taxon>Bacteria</taxon>
        <taxon>Pseudomonadati</taxon>
        <taxon>Pseudomonadota</taxon>
        <taxon>Alphaproteobacteria</taxon>
        <taxon>Hyphomicrobiales</taxon>
        <taxon>Devosiaceae</taxon>
        <taxon>Devosia</taxon>
    </lineage>
</organism>
<dbReference type="EMBL" id="FOMB01000012">
    <property type="protein sequence ID" value="SFC85044.1"/>
    <property type="molecule type" value="Genomic_DNA"/>
</dbReference>
<evidence type="ECO:0000259" key="8">
    <source>
        <dbReference type="Pfam" id="PF00155"/>
    </source>
</evidence>
<dbReference type="RefSeq" id="WP_046170079.1">
    <property type="nucleotide sequence ID" value="NZ_FOMB01000012.1"/>
</dbReference>
<keyword evidence="5 10" id="KW-0808">Transferase</keyword>
<keyword evidence="11" id="KW-1185">Reference proteome</keyword>
<evidence type="ECO:0000256" key="4">
    <source>
        <dbReference type="ARBA" id="ARBA00022576"/>
    </source>
</evidence>
<dbReference type="EC" id="2.6.1.1" evidence="3"/>
<reference evidence="10 12" key="2">
    <citation type="submission" date="2016-10" db="EMBL/GenBank/DDBJ databases">
        <authorList>
            <person name="de Groot N.N."/>
        </authorList>
    </citation>
    <scope>NUCLEOTIDE SEQUENCE [LARGE SCALE GENOMIC DNA]</scope>
    <source>
        <strain evidence="10 12">CGMCC 1.10210</strain>
    </source>
</reference>
<proteinExistence type="inferred from homology"/>
<dbReference type="OrthoDB" id="3224382at2"/>
<dbReference type="Proteomes" id="UP000033519">
    <property type="component" value="Unassembled WGS sequence"/>
</dbReference>
<comment type="cofactor">
    <cofactor evidence="1">
        <name>pyridoxal 5'-phosphate</name>
        <dbReference type="ChEBI" id="CHEBI:597326"/>
    </cofactor>
</comment>
<dbReference type="InterPro" id="IPR015424">
    <property type="entry name" value="PyrdxlP-dep_Trfase"/>
</dbReference>
<dbReference type="InterPro" id="IPR050596">
    <property type="entry name" value="AspAT/PAT-like"/>
</dbReference>
<evidence type="ECO:0000313" key="12">
    <source>
        <dbReference type="Proteomes" id="UP000182258"/>
    </source>
</evidence>
<reference evidence="9 11" key="1">
    <citation type="submission" date="2015-03" db="EMBL/GenBank/DDBJ databases">
        <authorList>
            <person name="Lepp D."/>
            <person name="Hassan Y.I."/>
            <person name="Li X.-Z."/>
            <person name="Zhou T."/>
        </authorList>
    </citation>
    <scope>NUCLEOTIDE SEQUENCE [LARGE SCALE GENOMIC DNA]</scope>
    <source>
        <strain evidence="9 11">Cr7-05</strain>
    </source>
</reference>
<evidence type="ECO:0000256" key="1">
    <source>
        <dbReference type="ARBA" id="ARBA00001933"/>
    </source>
</evidence>
<keyword evidence="4 10" id="KW-0032">Aminotransferase</keyword>
<name>A0A0F5PZA1_9HYPH</name>
<dbReference type="Gene3D" id="3.40.640.10">
    <property type="entry name" value="Type I PLP-dependent aspartate aminotransferase-like (Major domain)"/>
    <property type="match status" value="1"/>
</dbReference>
<evidence type="ECO:0000256" key="6">
    <source>
        <dbReference type="ARBA" id="ARBA00022898"/>
    </source>
</evidence>
<dbReference type="InterPro" id="IPR004839">
    <property type="entry name" value="Aminotransferase_I/II_large"/>
</dbReference>
<keyword evidence="6" id="KW-0663">Pyridoxal phosphate</keyword>
<dbReference type="PANTHER" id="PTHR46383:SF1">
    <property type="entry name" value="ASPARTATE AMINOTRANSFERASE"/>
    <property type="match status" value="1"/>
</dbReference>
<dbReference type="PATRIC" id="fig|728005.3.peg.3620"/>
<accession>A0A0F5PZA1</accession>
<dbReference type="AlphaFoldDB" id="A0A0F5PZA1"/>
<gene>
    <name evidence="10" type="ORF">SAMN04488059_112107</name>
    <name evidence="9" type="ORF">WH91_05955</name>
</gene>
<comment type="similarity">
    <text evidence="2">Belongs to the class-I pyridoxal-phosphate-dependent aminotransferase family.</text>
</comment>
<feature type="domain" description="Aminotransferase class I/classII large" evidence="8">
    <location>
        <begin position="60"/>
        <end position="401"/>
    </location>
</feature>
<dbReference type="Proteomes" id="UP000182258">
    <property type="component" value="Unassembled WGS sequence"/>
</dbReference>
<dbReference type="GO" id="GO:0006520">
    <property type="term" value="P:amino acid metabolic process"/>
    <property type="evidence" value="ECO:0007669"/>
    <property type="project" value="InterPro"/>
</dbReference>
<sequence length="419" mass="45684">MSLELAPSFKEYEAERVSALKLPERAAIASPNVRQADIDLLSKAPLDFIDTTHFDTVRFPPPDWAVERFSRAAEDGSLAYTGYRGNPEVLDEVARNVSKLLGIPVDPRKNLILTPGTQAALFGALSARINKGDRVVVMDPDYLFTARILRFLGADIGYVPLQLDAEGHYAPDLQALEAEFADHKARHFIFSHPNNPTGAVYSRQTIQSIAALVRQYGVSVVVDELYARLTYDGTEFVHLAAEAGMMEQTATLLGPSKTESLSGYRLGVLVGNEALIRGVENIMSITALRAPAYAQHVLSGWLADDAEWLVSRIDKFKALREMTATALSSLNWLKLHPQQGTAYLWADVSALGLTDAEVAAALLQQAGVLISPGYQFGPSAAGHFRVCYARDEKSWAEALKRMVSVLGDLAARKGGLDQA</sequence>
<evidence type="ECO:0000256" key="7">
    <source>
        <dbReference type="ARBA" id="ARBA00049185"/>
    </source>
</evidence>
<dbReference type="CDD" id="cd00609">
    <property type="entry name" value="AAT_like"/>
    <property type="match status" value="1"/>
</dbReference>
<dbReference type="EMBL" id="LAPV01000073">
    <property type="protein sequence ID" value="KKC33935.1"/>
    <property type="molecule type" value="Genomic_DNA"/>
</dbReference>
<dbReference type="InterPro" id="IPR015421">
    <property type="entry name" value="PyrdxlP-dep_Trfase_major"/>
</dbReference>
<dbReference type="PANTHER" id="PTHR46383">
    <property type="entry name" value="ASPARTATE AMINOTRANSFERASE"/>
    <property type="match status" value="1"/>
</dbReference>
<protein>
    <recommendedName>
        <fullName evidence="3">aspartate transaminase</fullName>
        <ecNumber evidence="3">2.6.1.1</ecNumber>
    </recommendedName>
</protein>
<evidence type="ECO:0000256" key="2">
    <source>
        <dbReference type="ARBA" id="ARBA00007441"/>
    </source>
</evidence>
<dbReference type="STRING" id="728005.SAMN04488059_112107"/>
<evidence type="ECO:0000256" key="5">
    <source>
        <dbReference type="ARBA" id="ARBA00022679"/>
    </source>
</evidence>
<evidence type="ECO:0000256" key="3">
    <source>
        <dbReference type="ARBA" id="ARBA00012753"/>
    </source>
</evidence>
<dbReference type="SUPFAM" id="SSF53383">
    <property type="entry name" value="PLP-dependent transferases"/>
    <property type="match status" value="1"/>
</dbReference>
<dbReference type="Gene3D" id="3.90.1150.10">
    <property type="entry name" value="Aspartate Aminotransferase, domain 1"/>
    <property type="match status" value="1"/>
</dbReference>